<gene>
    <name evidence="1" type="ORF">FIBSPDRAFT_876390</name>
</gene>
<proteinExistence type="predicted"/>
<protein>
    <submittedName>
        <fullName evidence="1">Uncharacterized protein</fullName>
    </submittedName>
</protein>
<dbReference type="EMBL" id="KV417780">
    <property type="protein sequence ID" value="KZP06611.1"/>
    <property type="molecule type" value="Genomic_DNA"/>
</dbReference>
<organism evidence="1 2">
    <name type="scientific">Athelia psychrophila</name>
    <dbReference type="NCBI Taxonomy" id="1759441"/>
    <lineage>
        <taxon>Eukaryota</taxon>
        <taxon>Fungi</taxon>
        <taxon>Dikarya</taxon>
        <taxon>Basidiomycota</taxon>
        <taxon>Agaricomycotina</taxon>
        <taxon>Agaricomycetes</taxon>
        <taxon>Agaricomycetidae</taxon>
        <taxon>Atheliales</taxon>
        <taxon>Atheliaceae</taxon>
        <taxon>Athelia</taxon>
    </lineage>
</organism>
<evidence type="ECO:0000313" key="1">
    <source>
        <dbReference type="EMBL" id="KZP06611.1"/>
    </source>
</evidence>
<accession>A0A167WY23</accession>
<reference evidence="1 2" key="1">
    <citation type="journal article" date="2016" name="Mol. Biol. Evol.">
        <title>Comparative Genomics of Early-Diverging Mushroom-Forming Fungi Provides Insights into the Origins of Lignocellulose Decay Capabilities.</title>
        <authorList>
            <person name="Nagy L.G."/>
            <person name="Riley R."/>
            <person name="Tritt A."/>
            <person name="Adam C."/>
            <person name="Daum C."/>
            <person name="Floudas D."/>
            <person name="Sun H."/>
            <person name="Yadav J.S."/>
            <person name="Pangilinan J."/>
            <person name="Larsson K.H."/>
            <person name="Matsuura K."/>
            <person name="Barry K."/>
            <person name="Labutti K."/>
            <person name="Kuo R."/>
            <person name="Ohm R.A."/>
            <person name="Bhattacharya S.S."/>
            <person name="Shirouzu T."/>
            <person name="Yoshinaga Y."/>
            <person name="Martin F.M."/>
            <person name="Grigoriev I.V."/>
            <person name="Hibbett D.S."/>
        </authorList>
    </citation>
    <scope>NUCLEOTIDE SEQUENCE [LARGE SCALE GENOMIC DNA]</scope>
    <source>
        <strain evidence="1 2">CBS 109695</strain>
    </source>
</reference>
<evidence type="ECO:0000313" key="2">
    <source>
        <dbReference type="Proteomes" id="UP000076532"/>
    </source>
</evidence>
<dbReference type="AlphaFoldDB" id="A0A167WY23"/>
<name>A0A167WY23_9AGAM</name>
<dbReference type="Proteomes" id="UP000076532">
    <property type="component" value="Unassembled WGS sequence"/>
</dbReference>
<sequence length="52" mass="5822">MPFRISPHSSGLNLRLPSLSNKRSLRTLSGSSPIALKNVPTDEKRLSKWFLS</sequence>
<keyword evidence="2" id="KW-1185">Reference proteome</keyword>